<sequence length="227" mass="24491">MVSLSANKYQKTLRNGPYLSRLVSVPDCINGTVPDTKGFVTKPCFLSKLLDGKTAIVTGVNNGIGFHTVGELASRGAVVIMASRNKDHAETAKEKLLSLFGHSNTNWMKTAVADPCVVGPLRPIETYRLKCTTCLLLLFVELLDLASLESVRQFTVKVAQMHPKSDFLNNNAGLASDIYSTTNDGFKQTIGVNHLGHFLLTELFLATLRAAAPSGIIIVSSVAHFDG</sequence>
<dbReference type="OrthoDB" id="191139at2759"/>
<evidence type="ECO:0000313" key="2">
    <source>
        <dbReference type="EMBL" id="TPP56670.1"/>
    </source>
</evidence>
<reference evidence="2 3" key="1">
    <citation type="submission" date="2019-04" db="EMBL/GenBank/DDBJ databases">
        <title>Annotation for the trematode Fasciola gigantica.</title>
        <authorList>
            <person name="Choi Y.-J."/>
        </authorList>
    </citation>
    <scope>NUCLEOTIDE SEQUENCE [LARGE SCALE GENOMIC DNA]</scope>
    <source>
        <strain evidence="2">Uganda_cow_1</strain>
    </source>
</reference>
<dbReference type="GO" id="GO:0016491">
    <property type="term" value="F:oxidoreductase activity"/>
    <property type="evidence" value="ECO:0007669"/>
    <property type="project" value="UniProtKB-KW"/>
</dbReference>
<comment type="caution">
    <text evidence="2">The sequence shown here is derived from an EMBL/GenBank/DDBJ whole genome shotgun (WGS) entry which is preliminary data.</text>
</comment>
<dbReference type="Proteomes" id="UP000316759">
    <property type="component" value="Unassembled WGS sequence"/>
</dbReference>
<dbReference type="STRING" id="46835.A0A504YFC4"/>
<organism evidence="2 3">
    <name type="scientific">Fasciola gigantica</name>
    <name type="common">Giant liver fluke</name>
    <dbReference type="NCBI Taxonomy" id="46835"/>
    <lineage>
        <taxon>Eukaryota</taxon>
        <taxon>Metazoa</taxon>
        <taxon>Spiralia</taxon>
        <taxon>Lophotrochozoa</taxon>
        <taxon>Platyhelminthes</taxon>
        <taxon>Trematoda</taxon>
        <taxon>Digenea</taxon>
        <taxon>Plagiorchiida</taxon>
        <taxon>Echinostomata</taxon>
        <taxon>Echinostomatoidea</taxon>
        <taxon>Fasciolidae</taxon>
        <taxon>Fasciola</taxon>
    </lineage>
</organism>
<proteinExistence type="predicted"/>
<keyword evidence="1" id="KW-0560">Oxidoreductase</keyword>
<dbReference type="InterPro" id="IPR002347">
    <property type="entry name" value="SDR_fam"/>
</dbReference>
<accession>A0A504YFC4</accession>
<dbReference type="EMBL" id="SUNJ01014213">
    <property type="protein sequence ID" value="TPP56670.1"/>
    <property type="molecule type" value="Genomic_DNA"/>
</dbReference>
<evidence type="ECO:0000256" key="1">
    <source>
        <dbReference type="ARBA" id="ARBA00023002"/>
    </source>
</evidence>
<protein>
    <submittedName>
        <fullName evidence="2">Uncharacterized protein</fullName>
    </submittedName>
</protein>
<name>A0A504YFC4_FASGI</name>
<dbReference type="InterPro" id="IPR036291">
    <property type="entry name" value="NAD(P)-bd_dom_sf"/>
</dbReference>
<gene>
    <name evidence="2" type="ORF">FGIG_07581</name>
</gene>
<dbReference type="Pfam" id="PF00106">
    <property type="entry name" value="adh_short"/>
    <property type="match status" value="2"/>
</dbReference>
<dbReference type="PANTHER" id="PTHR43157:SF31">
    <property type="entry name" value="PHOSPHATIDYLINOSITOL-GLYCAN BIOSYNTHESIS CLASS F PROTEIN"/>
    <property type="match status" value="1"/>
</dbReference>
<keyword evidence="3" id="KW-1185">Reference proteome</keyword>
<dbReference type="PANTHER" id="PTHR43157">
    <property type="entry name" value="PHOSPHATIDYLINOSITOL-GLYCAN BIOSYNTHESIS CLASS F PROTEIN-RELATED"/>
    <property type="match status" value="1"/>
</dbReference>
<dbReference type="SUPFAM" id="SSF51735">
    <property type="entry name" value="NAD(P)-binding Rossmann-fold domains"/>
    <property type="match status" value="1"/>
</dbReference>
<evidence type="ECO:0000313" key="3">
    <source>
        <dbReference type="Proteomes" id="UP000316759"/>
    </source>
</evidence>
<dbReference type="AlphaFoldDB" id="A0A504YFC4"/>
<dbReference type="Gene3D" id="3.40.50.720">
    <property type="entry name" value="NAD(P)-binding Rossmann-like Domain"/>
    <property type="match status" value="1"/>
</dbReference>